<evidence type="ECO:0000256" key="2">
    <source>
        <dbReference type="SAM" id="Phobius"/>
    </source>
</evidence>
<feature type="region of interest" description="Disordered" evidence="1">
    <location>
        <begin position="16"/>
        <end position="37"/>
    </location>
</feature>
<dbReference type="Proteomes" id="UP000192257">
    <property type="component" value="Unassembled WGS sequence"/>
</dbReference>
<feature type="transmembrane region" description="Helical" evidence="2">
    <location>
        <begin position="158"/>
        <end position="174"/>
    </location>
</feature>
<dbReference type="GeneID" id="39984988"/>
<organism evidence="3 4">
    <name type="scientific">Trypanosoma theileri</name>
    <dbReference type="NCBI Taxonomy" id="67003"/>
    <lineage>
        <taxon>Eukaryota</taxon>
        <taxon>Discoba</taxon>
        <taxon>Euglenozoa</taxon>
        <taxon>Kinetoplastea</taxon>
        <taxon>Metakinetoplastina</taxon>
        <taxon>Trypanosomatida</taxon>
        <taxon>Trypanosomatidae</taxon>
        <taxon>Trypanosoma</taxon>
    </lineage>
</organism>
<dbReference type="EMBL" id="NBCO01000012">
    <property type="protein sequence ID" value="ORC89458.1"/>
    <property type="molecule type" value="Genomic_DNA"/>
</dbReference>
<keyword evidence="2" id="KW-1133">Transmembrane helix</keyword>
<evidence type="ECO:0000256" key="1">
    <source>
        <dbReference type="SAM" id="MobiDB-lite"/>
    </source>
</evidence>
<proteinExistence type="predicted"/>
<accession>A0A1X0NY25</accession>
<comment type="caution">
    <text evidence="3">The sequence shown here is derived from an EMBL/GenBank/DDBJ whole genome shotgun (WGS) entry which is preliminary data.</text>
</comment>
<dbReference type="OrthoDB" id="264817at2759"/>
<gene>
    <name evidence="3" type="ORF">TM35_000122330</name>
</gene>
<protein>
    <recommendedName>
        <fullName evidence="5">Transmembrane protein</fullName>
    </recommendedName>
</protein>
<keyword evidence="2" id="KW-0812">Transmembrane</keyword>
<name>A0A1X0NY25_9TRYP</name>
<feature type="region of interest" description="Disordered" evidence="1">
    <location>
        <begin position="214"/>
        <end position="246"/>
    </location>
</feature>
<keyword evidence="2" id="KW-0472">Membrane</keyword>
<dbReference type="VEuPathDB" id="TriTrypDB:TM35_000122330"/>
<evidence type="ECO:0000313" key="3">
    <source>
        <dbReference type="EMBL" id="ORC89458.1"/>
    </source>
</evidence>
<dbReference type="RefSeq" id="XP_028883524.1">
    <property type="nucleotide sequence ID" value="XM_029025208.1"/>
</dbReference>
<evidence type="ECO:0000313" key="4">
    <source>
        <dbReference type="Proteomes" id="UP000192257"/>
    </source>
</evidence>
<feature type="compositionally biased region" description="Basic and acidic residues" evidence="1">
    <location>
        <begin position="224"/>
        <end position="246"/>
    </location>
</feature>
<keyword evidence="4" id="KW-1185">Reference proteome</keyword>
<dbReference type="AlphaFoldDB" id="A0A1X0NY25"/>
<sequence length="246" mass="28735">MLRYSILRFTVASTSASTSSSSSSNSNNNKSSSGFSSAAFTGDDGGMYAEREKIRSQHTDTAGKSRPTIETYRTMRDEELETLLQTRERQVNELRRVYESFHYEADKCFRTMVFDYHEKALQLSQVHGKMQLGSLQISREALVKMREQQEMYSRDHRLALTVCTVFTFLFWIWVRRHYVRREELFGEEMQLRVAANSPSVTGIGSYGENIFGSAKRSARNVETSWEREVRERREQEEKEEKEKKKK</sequence>
<reference evidence="3 4" key="1">
    <citation type="submission" date="2017-03" db="EMBL/GenBank/DDBJ databases">
        <title>An alternative strategy for trypanosome survival in the mammalian bloodstream revealed through genome and transcriptome analysis of the ubiquitous bovine parasite Trypanosoma (Megatrypanum) theileri.</title>
        <authorList>
            <person name="Kelly S."/>
            <person name="Ivens A."/>
            <person name="Mott A."/>
            <person name="O'Neill E."/>
            <person name="Emms D."/>
            <person name="Macleod O."/>
            <person name="Voorheis P."/>
            <person name="Matthews J."/>
            <person name="Matthews K."/>
            <person name="Carrington M."/>
        </authorList>
    </citation>
    <scope>NUCLEOTIDE SEQUENCE [LARGE SCALE GENOMIC DNA]</scope>
    <source>
        <strain evidence="3">Edinburgh</strain>
    </source>
</reference>
<evidence type="ECO:0008006" key="5">
    <source>
        <dbReference type="Google" id="ProtNLM"/>
    </source>
</evidence>